<dbReference type="Proteomes" id="UP000298138">
    <property type="component" value="Unassembled WGS sequence"/>
</dbReference>
<evidence type="ECO:0000313" key="3">
    <source>
        <dbReference type="EMBL" id="TGZ80016.1"/>
    </source>
</evidence>
<dbReference type="InParanoid" id="A0A4S2MU53"/>
<evidence type="ECO:0000256" key="2">
    <source>
        <dbReference type="SAM" id="Phobius"/>
    </source>
</evidence>
<dbReference type="AlphaFoldDB" id="A0A4S2MU53"/>
<evidence type="ECO:0000313" key="4">
    <source>
        <dbReference type="Proteomes" id="UP000298138"/>
    </source>
</evidence>
<feature type="transmembrane region" description="Helical" evidence="2">
    <location>
        <begin position="47"/>
        <end position="69"/>
    </location>
</feature>
<feature type="compositionally biased region" description="Acidic residues" evidence="1">
    <location>
        <begin position="129"/>
        <end position="140"/>
    </location>
</feature>
<keyword evidence="2" id="KW-1133">Transmembrane helix</keyword>
<protein>
    <submittedName>
        <fullName evidence="3">Uncharacterized protein</fullName>
    </submittedName>
</protein>
<reference evidence="3 4" key="1">
    <citation type="submission" date="2019-04" db="EMBL/GenBank/DDBJ databases">
        <title>Comparative genomics and transcriptomics to analyze fruiting body development in filamentous ascomycetes.</title>
        <authorList>
            <consortium name="DOE Joint Genome Institute"/>
            <person name="Lutkenhaus R."/>
            <person name="Traeger S."/>
            <person name="Breuer J."/>
            <person name="Kuo A."/>
            <person name="Lipzen A."/>
            <person name="Pangilinan J."/>
            <person name="Dilworth D."/>
            <person name="Sandor L."/>
            <person name="Poggeler S."/>
            <person name="Barry K."/>
            <person name="Grigoriev I.V."/>
            <person name="Nowrousian M."/>
        </authorList>
    </citation>
    <scope>NUCLEOTIDE SEQUENCE [LARGE SCALE GENOMIC DNA]</scope>
    <source>
        <strain evidence="3 4">CBS 389.68</strain>
    </source>
</reference>
<keyword evidence="4" id="KW-1185">Reference proteome</keyword>
<keyword evidence="2" id="KW-0812">Transmembrane</keyword>
<evidence type="ECO:0000256" key="1">
    <source>
        <dbReference type="SAM" id="MobiDB-lite"/>
    </source>
</evidence>
<feature type="transmembrane region" description="Helical" evidence="2">
    <location>
        <begin position="12"/>
        <end position="41"/>
    </location>
</feature>
<gene>
    <name evidence="3" type="ORF">EX30DRAFT_349744</name>
</gene>
<dbReference type="EMBL" id="ML220127">
    <property type="protein sequence ID" value="TGZ80016.1"/>
    <property type="molecule type" value="Genomic_DNA"/>
</dbReference>
<feature type="compositionally biased region" description="Basic and acidic residues" evidence="1">
    <location>
        <begin position="141"/>
        <end position="155"/>
    </location>
</feature>
<keyword evidence="2" id="KW-0472">Membrane</keyword>
<organism evidence="3 4">
    <name type="scientific">Ascodesmis nigricans</name>
    <dbReference type="NCBI Taxonomy" id="341454"/>
    <lineage>
        <taxon>Eukaryota</taxon>
        <taxon>Fungi</taxon>
        <taxon>Dikarya</taxon>
        <taxon>Ascomycota</taxon>
        <taxon>Pezizomycotina</taxon>
        <taxon>Pezizomycetes</taxon>
        <taxon>Pezizales</taxon>
        <taxon>Ascodesmidaceae</taxon>
        <taxon>Ascodesmis</taxon>
    </lineage>
</organism>
<sequence>MSASITTTYLTVLITSLVLCELASTWGMYTLTILLCIPALVCVVQNTGSFIVLSTALILSITPVTLLLLTEHTALVSSITSTAYTTIRNLVLTEAWKWWYSDRAVVVYMPVPEGAVVDRVVWVVGGDERDGEEEEEEEEWWREGEREGRGRWGVF</sequence>
<name>A0A4S2MU53_9PEZI</name>
<feature type="region of interest" description="Disordered" evidence="1">
    <location>
        <begin position="128"/>
        <end position="155"/>
    </location>
</feature>
<proteinExistence type="predicted"/>
<accession>A0A4S2MU53</accession>